<accession>A0A6M6BKJ4</accession>
<proteinExistence type="predicted"/>
<feature type="transmembrane region" description="Helical" evidence="1">
    <location>
        <begin position="107"/>
        <end position="129"/>
    </location>
</feature>
<keyword evidence="1" id="KW-1133">Transmembrane helix</keyword>
<dbReference type="Proteomes" id="UP000501623">
    <property type="component" value="Chromosome"/>
</dbReference>
<keyword evidence="3" id="KW-1185">Reference proteome</keyword>
<reference evidence="2 3" key="1">
    <citation type="submission" date="2020-05" db="EMBL/GenBank/DDBJ databases">
        <title>Complete genome sequence of Hymenobacter sp. TS19 in Coasted Sand Dune.</title>
        <authorList>
            <person name="Lee J.-H."/>
            <person name="Jung J.-H."/>
            <person name="Jeong S."/>
            <person name="Zhao L."/>
            <person name="Kim M.-K."/>
            <person name="Seo H.-S."/>
            <person name="Lim S."/>
        </authorList>
    </citation>
    <scope>NUCLEOTIDE SEQUENCE [LARGE SCALE GENOMIC DNA]</scope>
    <source>
        <strain evidence="2 3">TS19</strain>
    </source>
</reference>
<keyword evidence="1" id="KW-0472">Membrane</keyword>
<dbReference type="AlphaFoldDB" id="A0A6M6BKJ4"/>
<protein>
    <submittedName>
        <fullName evidence="2">Uncharacterized protein</fullName>
    </submittedName>
</protein>
<organism evidence="2 3">
    <name type="scientific">Hymenobacter taeanensis</name>
    <dbReference type="NCBI Taxonomy" id="2735321"/>
    <lineage>
        <taxon>Bacteria</taxon>
        <taxon>Pseudomonadati</taxon>
        <taxon>Bacteroidota</taxon>
        <taxon>Cytophagia</taxon>
        <taxon>Cytophagales</taxon>
        <taxon>Hymenobacteraceae</taxon>
        <taxon>Hymenobacter</taxon>
    </lineage>
</organism>
<dbReference type="KEGG" id="hts:HMJ29_17555"/>
<name>A0A6M6BKJ4_9BACT</name>
<evidence type="ECO:0000313" key="3">
    <source>
        <dbReference type="Proteomes" id="UP000501623"/>
    </source>
</evidence>
<sequence length="141" mass="15459">MLVAANTLLGHYAAPFGILLTPIVVLILTGTLLPLYATYSMSLQRVLWLALLICAHDVGTKLFAGGAHDAEGQGLVHALLFMGVLPAYGYILYQATHHKEWPLRTRVGMALLFPAVLSVYLYFFAGLGYEFLNPYSLGYLL</sequence>
<evidence type="ECO:0000313" key="2">
    <source>
        <dbReference type="EMBL" id="QJX48626.1"/>
    </source>
</evidence>
<feature type="transmembrane region" description="Helical" evidence="1">
    <location>
        <begin position="76"/>
        <end position="95"/>
    </location>
</feature>
<dbReference type="EMBL" id="CP053538">
    <property type="protein sequence ID" value="QJX48626.1"/>
    <property type="molecule type" value="Genomic_DNA"/>
</dbReference>
<feature type="transmembrane region" description="Helical" evidence="1">
    <location>
        <begin position="12"/>
        <end position="39"/>
    </location>
</feature>
<evidence type="ECO:0000256" key="1">
    <source>
        <dbReference type="SAM" id="Phobius"/>
    </source>
</evidence>
<gene>
    <name evidence="2" type="ORF">HMJ29_17555</name>
</gene>
<feature type="transmembrane region" description="Helical" evidence="1">
    <location>
        <begin position="46"/>
        <end position="64"/>
    </location>
</feature>
<keyword evidence="1" id="KW-0812">Transmembrane</keyword>
<dbReference type="RefSeq" id="WP_171592714.1">
    <property type="nucleotide sequence ID" value="NZ_CP053538.1"/>
</dbReference>